<evidence type="ECO:0000256" key="1">
    <source>
        <dbReference type="SAM" id="Phobius"/>
    </source>
</evidence>
<reference evidence="2" key="1">
    <citation type="submission" date="2017-07" db="EMBL/GenBank/DDBJ databases">
        <title>Taro Niue Genome Assembly and Annotation.</title>
        <authorList>
            <person name="Atibalentja N."/>
            <person name="Keating K."/>
            <person name="Fields C.J."/>
        </authorList>
    </citation>
    <scope>NUCLEOTIDE SEQUENCE</scope>
    <source>
        <strain evidence="2">Niue_2</strain>
        <tissue evidence="2">Leaf</tissue>
    </source>
</reference>
<keyword evidence="1" id="KW-0472">Membrane</keyword>
<feature type="non-terminal residue" evidence="2">
    <location>
        <position position="1"/>
    </location>
</feature>
<gene>
    <name evidence="2" type="ORF">Taro_026411</name>
</gene>
<evidence type="ECO:0000313" key="2">
    <source>
        <dbReference type="EMBL" id="MQL93760.1"/>
    </source>
</evidence>
<keyword evidence="3" id="KW-1185">Reference proteome</keyword>
<sequence length="127" mass="13998">MRLSRLWSLVSPVLVLLGCCNPYSAMFVRLTPLLPSARGSSSWELGVRRVAKVVVAPCIVSSSESECCELLYLRFVCVLQEGCSCCRSTSMASVVTRCVRAMVAWLPVDLLAVVFPVWRTRAGKSMH</sequence>
<dbReference type="EMBL" id="NMUH01001595">
    <property type="protein sequence ID" value="MQL93760.1"/>
    <property type="molecule type" value="Genomic_DNA"/>
</dbReference>
<dbReference type="Proteomes" id="UP000652761">
    <property type="component" value="Unassembled WGS sequence"/>
</dbReference>
<evidence type="ECO:0000313" key="3">
    <source>
        <dbReference type="Proteomes" id="UP000652761"/>
    </source>
</evidence>
<feature type="transmembrane region" description="Helical" evidence="1">
    <location>
        <begin position="99"/>
        <end position="118"/>
    </location>
</feature>
<comment type="caution">
    <text evidence="2">The sequence shown here is derived from an EMBL/GenBank/DDBJ whole genome shotgun (WGS) entry which is preliminary data.</text>
</comment>
<protein>
    <submittedName>
        <fullName evidence="2">Uncharacterized protein</fullName>
    </submittedName>
</protein>
<keyword evidence="1" id="KW-0812">Transmembrane</keyword>
<organism evidence="2 3">
    <name type="scientific">Colocasia esculenta</name>
    <name type="common">Wild taro</name>
    <name type="synonym">Arum esculentum</name>
    <dbReference type="NCBI Taxonomy" id="4460"/>
    <lineage>
        <taxon>Eukaryota</taxon>
        <taxon>Viridiplantae</taxon>
        <taxon>Streptophyta</taxon>
        <taxon>Embryophyta</taxon>
        <taxon>Tracheophyta</taxon>
        <taxon>Spermatophyta</taxon>
        <taxon>Magnoliopsida</taxon>
        <taxon>Liliopsida</taxon>
        <taxon>Araceae</taxon>
        <taxon>Aroideae</taxon>
        <taxon>Colocasieae</taxon>
        <taxon>Colocasia</taxon>
    </lineage>
</organism>
<keyword evidence="1" id="KW-1133">Transmembrane helix</keyword>
<dbReference type="PROSITE" id="PS51257">
    <property type="entry name" value="PROKAR_LIPOPROTEIN"/>
    <property type="match status" value="1"/>
</dbReference>
<accession>A0A843VJF7</accession>
<name>A0A843VJF7_COLES</name>
<dbReference type="AlphaFoldDB" id="A0A843VJF7"/>
<proteinExistence type="predicted"/>